<feature type="compositionally biased region" description="Polar residues" evidence="2">
    <location>
        <begin position="401"/>
        <end position="415"/>
    </location>
</feature>
<sequence>MAYPQRPPPQRHYTDRPPPQGDRWQGQMQGGGFYDQGGHDNYGAYDYNAEAGYDDGYGAQGQWDNQQGLNGYPNQGRGGPQSYGHNDQGYSNHQPGRNPSRNDRGRMRPPPLQPRHPRQANERPPISPRHAGRAGFDNPFPTFPSRKQGDSGAVINSRMEALDLNGSSGRVRPPDARPHTSHSNRPHQPRQHTEPQPRMPPPRDPGYGTGPNPMLGNGPRNIPPGPGPDPAPGMPPPKRSATMPVQQAAPVTSPVTSPYYPGKPVWQEPPPSPRNFGPDSHAAVPPRPGTAPGTRPLPIEVPSVPSVSESKGSDNTKPSQPPPTEQKDAADDFLDDYFNSTDSAEPDMPNFDAVPDSAGDKSNEDHLVPVDTSKETPATKPDTGGAGYTAYRPPGGVVQPTDRTGTPSQRNNNAGFQFDVPPQSATPAIYDQQQPNDGYGPPMDANYPPSQGGRGMYGGGQYGPDPGPGGYGPRRPPPNQYPPPVQRNDTPQLYPDSQQYQSPHATPSPVDRSMSVSRNPDALPHHPVPFRPGLEQQSKPSPVRQYDNPPPVPTPQGQGQVAPPTTERPGSEIITFTELQRLQQTAKMNPHDLKTQLLLAKKLVEASVHLIDDNGRADTKTKNKNRERFINDAHKIVKKMVSNGYPPAMFYLADSYGQGRLGLENDPREAFNLYQSAAKAGHPESAYRVAVCCEMGQEGGGGTRRDPMKAVQWYRRAAAMGDTPAMYKMGIILLKGLLGQPRNPREAVSWLKRAAERADEDNPHALHELALLYENPNGIDAIIQDEAYSLELLHQAGELGYKFSQYRLGMAYENGLLGCPVDPRQSIIWYTRAAAQGEHQSELALSGWYLTGSEAILQQSDTEAYLWARKAAIAGLAKAEYAMGYFTEVGIGVPANLEDAKRWYWKASSQNYGKARDRLEDLRRGGAKMQKTRVSRSAVNRQSEGDCVVM</sequence>
<accession>A0A2B7XP25</accession>
<feature type="compositionally biased region" description="Polar residues" evidence="2">
    <location>
        <begin position="488"/>
        <end position="505"/>
    </location>
</feature>
<feature type="compositionally biased region" description="Low complexity" evidence="2">
    <location>
        <begin position="290"/>
        <end position="310"/>
    </location>
</feature>
<evidence type="ECO:0000313" key="3">
    <source>
        <dbReference type="EMBL" id="PGH10553.1"/>
    </source>
</evidence>
<dbReference type="OrthoDB" id="272077at2759"/>
<keyword evidence="1" id="KW-0677">Repeat</keyword>
<dbReference type="AlphaFoldDB" id="A0A2B7XP25"/>
<proteinExistence type="predicted"/>
<dbReference type="InterPro" id="IPR006597">
    <property type="entry name" value="Sel1-like"/>
</dbReference>
<feature type="compositionally biased region" description="Gly residues" evidence="2">
    <location>
        <begin position="452"/>
        <end position="472"/>
    </location>
</feature>
<gene>
    <name evidence="3" type="ORF">AJ80_07499</name>
</gene>
<dbReference type="Gene3D" id="1.25.40.10">
    <property type="entry name" value="Tetratricopeptide repeat domain"/>
    <property type="match status" value="2"/>
</dbReference>
<feature type="compositionally biased region" description="Polar residues" evidence="2">
    <location>
        <begin position="243"/>
        <end position="256"/>
    </location>
</feature>
<organism evidence="3 4">
    <name type="scientific">Polytolypa hystricis (strain UAMH7299)</name>
    <dbReference type="NCBI Taxonomy" id="1447883"/>
    <lineage>
        <taxon>Eukaryota</taxon>
        <taxon>Fungi</taxon>
        <taxon>Dikarya</taxon>
        <taxon>Ascomycota</taxon>
        <taxon>Pezizomycotina</taxon>
        <taxon>Eurotiomycetes</taxon>
        <taxon>Eurotiomycetidae</taxon>
        <taxon>Onygenales</taxon>
        <taxon>Onygenales incertae sedis</taxon>
        <taxon>Polytolypa</taxon>
    </lineage>
</organism>
<evidence type="ECO:0000256" key="2">
    <source>
        <dbReference type="SAM" id="MobiDB-lite"/>
    </source>
</evidence>
<evidence type="ECO:0000256" key="1">
    <source>
        <dbReference type="ARBA" id="ARBA00022737"/>
    </source>
</evidence>
<evidence type="ECO:0008006" key="5">
    <source>
        <dbReference type="Google" id="ProtNLM"/>
    </source>
</evidence>
<dbReference type="SMART" id="SM00671">
    <property type="entry name" value="SEL1"/>
    <property type="match status" value="7"/>
</dbReference>
<feature type="compositionally biased region" description="Polar residues" evidence="2">
    <location>
        <begin position="83"/>
        <end position="99"/>
    </location>
</feature>
<dbReference type="Proteomes" id="UP000224634">
    <property type="component" value="Unassembled WGS sequence"/>
</dbReference>
<evidence type="ECO:0000313" key="4">
    <source>
        <dbReference type="Proteomes" id="UP000224634"/>
    </source>
</evidence>
<reference evidence="3 4" key="1">
    <citation type="submission" date="2017-10" db="EMBL/GenBank/DDBJ databases">
        <title>Comparative genomics in systemic dimorphic fungi from Ajellomycetaceae.</title>
        <authorList>
            <person name="Munoz J.F."/>
            <person name="Mcewen J.G."/>
            <person name="Clay O.K."/>
            <person name="Cuomo C.A."/>
        </authorList>
    </citation>
    <scope>NUCLEOTIDE SEQUENCE [LARGE SCALE GENOMIC DNA]</scope>
    <source>
        <strain evidence="3 4">UAMH7299</strain>
    </source>
</reference>
<keyword evidence="4" id="KW-1185">Reference proteome</keyword>
<dbReference type="Pfam" id="PF08238">
    <property type="entry name" value="Sel1"/>
    <property type="match status" value="7"/>
</dbReference>
<feature type="region of interest" description="Disordered" evidence="2">
    <location>
        <begin position="1"/>
        <end position="569"/>
    </location>
</feature>
<dbReference type="PANTHER" id="PTHR46430:SF3">
    <property type="entry name" value="ACTIVATOR OF C KINASE PROTEIN 1"/>
    <property type="match status" value="1"/>
</dbReference>
<dbReference type="STRING" id="1447883.A0A2B7XP25"/>
<feature type="compositionally biased region" description="Pro residues" evidence="2">
    <location>
        <begin position="1"/>
        <end position="20"/>
    </location>
</feature>
<feature type="compositionally biased region" description="Polar residues" evidence="2">
    <location>
        <begin position="423"/>
        <end position="436"/>
    </location>
</feature>
<feature type="compositionally biased region" description="Basic residues" evidence="2">
    <location>
        <begin position="179"/>
        <end position="190"/>
    </location>
</feature>
<dbReference type="SUPFAM" id="SSF81901">
    <property type="entry name" value="HCP-like"/>
    <property type="match status" value="2"/>
</dbReference>
<feature type="compositionally biased region" description="Pro residues" evidence="2">
    <location>
        <begin position="474"/>
        <end position="485"/>
    </location>
</feature>
<feature type="compositionally biased region" description="Low complexity" evidence="2">
    <location>
        <begin position="555"/>
        <end position="565"/>
    </location>
</feature>
<feature type="compositionally biased region" description="Basic and acidic residues" evidence="2">
    <location>
        <begin position="358"/>
        <end position="374"/>
    </location>
</feature>
<dbReference type="EMBL" id="PDNA01000145">
    <property type="protein sequence ID" value="PGH10553.1"/>
    <property type="molecule type" value="Genomic_DNA"/>
</dbReference>
<feature type="compositionally biased region" description="Pro residues" evidence="2">
    <location>
        <begin position="221"/>
        <end position="238"/>
    </location>
</feature>
<dbReference type="PANTHER" id="PTHR46430">
    <property type="entry name" value="PROTEIN SKT5-RELATED"/>
    <property type="match status" value="1"/>
</dbReference>
<name>A0A2B7XP25_POLH7</name>
<dbReference type="InterPro" id="IPR011990">
    <property type="entry name" value="TPR-like_helical_dom_sf"/>
</dbReference>
<feature type="compositionally biased region" description="Polar residues" evidence="2">
    <location>
        <begin position="62"/>
        <end position="73"/>
    </location>
</feature>
<dbReference type="InterPro" id="IPR051726">
    <property type="entry name" value="Chitin_Synth_Reg"/>
</dbReference>
<comment type="caution">
    <text evidence="3">The sequence shown here is derived from an EMBL/GenBank/DDBJ whole genome shotgun (WGS) entry which is preliminary data.</text>
</comment>
<protein>
    <recommendedName>
        <fullName evidence="5">Chitin synthase activator</fullName>
    </recommendedName>
</protein>